<accession>A0AAD5UP57</accession>
<evidence type="ECO:0000256" key="8">
    <source>
        <dbReference type="ARBA" id="ARBA00022771"/>
    </source>
</evidence>
<keyword evidence="10" id="KW-0804">Transcription</keyword>
<keyword evidence="8" id="KW-0863">Zinc-finger</keyword>
<dbReference type="Gene3D" id="3.90.1100.10">
    <property type="match status" value="2"/>
</dbReference>
<name>A0AAD5UP57_9FUNG</name>
<dbReference type="PANTHER" id="PTHR20856">
    <property type="entry name" value="DNA-DIRECTED RNA POLYMERASE I SUBUNIT 2"/>
    <property type="match status" value="1"/>
</dbReference>
<dbReference type="GO" id="GO:0032549">
    <property type="term" value="F:ribonucleoside binding"/>
    <property type="evidence" value="ECO:0007669"/>
    <property type="project" value="InterPro"/>
</dbReference>
<evidence type="ECO:0000259" key="19">
    <source>
        <dbReference type="Pfam" id="PF06883"/>
    </source>
</evidence>
<evidence type="ECO:0000259" key="17">
    <source>
        <dbReference type="Pfam" id="PF04563"/>
    </source>
</evidence>
<evidence type="ECO:0000256" key="11">
    <source>
        <dbReference type="ARBA" id="ARBA00023242"/>
    </source>
</evidence>
<comment type="subcellular location">
    <subcellularLocation>
        <location evidence="1">Nucleus</location>
        <location evidence="1">Nucleolus</location>
    </subcellularLocation>
</comment>
<dbReference type="InterPro" id="IPR007645">
    <property type="entry name" value="RNA_pol_Rpb2_3"/>
</dbReference>
<evidence type="ECO:0000256" key="13">
    <source>
        <dbReference type="RuleBase" id="RU000434"/>
    </source>
</evidence>
<dbReference type="SUPFAM" id="SSF64484">
    <property type="entry name" value="beta and beta-prime subunits of DNA dependent RNA-polymerase"/>
    <property type="match status" value="1"/>
</dbReference>
<comment type="catalytic activity">
    <reaction evidence="12">
        <text>RNA(n) + a ribonucleoside 5'-triphosphate = RNA(n+1) + diphosphate</text>
        <dbReference type="Rhea" id="RHEA:21248"/>
        <dbReference type="Rhea" id="RHEA-COMP:14527"/>
        <dbReference type="Rhea" id="RHEA-COMP:17342"/>
        <dbReference type="ChEBI" id="CHEBI:33019"/>
        <dbReference type="ChEBI" id="CHEBI:61557"/>
        <dbReference type="ChEBI" id="CHEBI:140395"/>
        <dbReference type="EC" id="2.7.7.6"/>
    </reaction>
    <physiologicalReaction direction="left-to-right" evidence="12">
        <dbReference type="Rhea" id="RHEA:21249"/>
    </physiologicalReaction>
</comment>
<dbReference type="EMBL" id="JADGKB010000004">
    <property type="protein sequence ID" value="KAJ3261818.1"/>
    <property type="molecule type" value="Genomic_DNA"/>
</dbReference>
<dbReference type="GO" id="GO:0005730">
    <property type="term" value="C:nucleolus"/>
    <property type="evidence" value="ECO:0007669"/>
    <property type="project" value="UniProtKB-SubCell"/>
</dbReference>
<feature type="domain" description="RNA polymerase beta subunit protrusion" evidence="17">
    <location>
        <begin position="32"/>
        <end position="413"/>
    </location>
</feature>
<dbReference type="Pfam" id="PF06883">
    <property type="entry name" value="RNA_pol_Rpa2_4"/>
    <property type="match status" value="1"/>
</dbReference>
<evidence type="ECO:0000259" key="15">
    <source>
        <dbReference type="Pfam" id="PF00562"/>
    </source>
</evidence>
<keyword evidence="7" id="KW-0479">Metal-binding</keyword>
<dbReference type="CDD" id="cd00653">
    <property type="entry name" value="RNA_pol_B_RPB2"/>
    <property type="match status" value="1"/>
</dbReference>
<evidence type="ECO:0000259" key="18">
    <source>
        <dbReference type="Pfam" id="PF04565"/>
    </source>
</evidence>
<dbReference type="InterPro" id="IPR007120">
    <property type="entry name" value="DNA-dir_RNAP_su2_dom"/>
</dbReference>
<feature type="region of interest" description="Disordered" evidence="14">
    <location>
        <begin position="1"/>
        <end position="24"/>
    </location>
</feature>
<dbReference type="PROSITE" id="PS01166">
    <property type="entry name" value="RNA_POL_BETA"/>
    <property type="match status" value="1"/>
</dbReference>
<keyword evidence="6" id="KW-0548">Nucleotidyltransferase</keyword>
<dbReference type="InterPro" id="IPR015712">
    <property type="entry name" value="DNA-dir_RNA_pol_su2"/>
</dbReference>
<dbReference type="FunFam" id="2.40.50.150:FF:000004">
    <property type="entry name" value="DNA-directed RNA polymerase subunit beta"/>
    <property type="match status" value="1"/>
</dbReference>
<evidence type="ECO:0000256" key="1">
    <source>
        <dbReference type="ARBA" id="ARBA00004604"/>
    </source>
</evidence>
<evidence type="ECO:0000313" key="21">
    <source>
        <dbReference type="Proteomes" id="UP001210925"/>
    </source>
</evidence>
<proteinExistence type="inferred from homology"/>
<dbReference type="EC" id="2.7.7.6" evidence="3"/>
<dbReference type="GO" id="GO:0008270">
    <property type="term" value="F:zinc ion binding"/>
    <property type="evidence" value="ECO:0007669"/>
    <property type="project" value="UniProtKB-KW"/>
</dbReference>
<evidence type="ECO:0000256" key="3">
    <source>
        <dbReference type="ARBA" id="ARBA00012418"/>
    </source>
</evidence>
<dbReference type="GO" id="GO:0003899">
    <property type="term" value="F:DNA-directed RNA polymerase activity"/>
    <property type="evidence" value="ECO:0007669"/>
    <property type="project" value="UniProtKB-EC"/>
</dbReference>
<dbReference type="FunFam" id="3.90.1110.10:FF:000007">
    <property type="entry name" value="DNA-directed RNA polymerase subunit beta"/>
    <property type="match status" value="1"/>
</dbReference>
<feature type="domain" description="DNA-directed RNA polymerase I subunit RPA2" evidence="19">
    <location>
        <begin position="604"/>
        <end position="661"/>
    </location>
</feature>
<evidence type="ECO:0000259" key="16">
    <source>
        <dbReference type="Pfam" id="PF04561"/>
    </source>
</evidence>
<dbReference type="GO" id="GO:0000428">
    <property type="term" value="C:DNA-directed RNA polymerase complex"/>
    <property type="evidence" value="ECO:0007669"/>
    <property type="project" value="UniProtKB-KW"/>
</dbReference>
<dbReference type="Proteomes" id="UP001210925">
    <property type="component" value="Unassembled WGS sequence"/>
</dbReference>
<dbReference type="GO" id="GO:0009303">
    <property type="term" value="P:rRNA transcription"/>
    <property type="evidence" value="ECO:0007669"/>
    <property type="project" value="UniProtKB-ARBA"/>
</dbReference>
<keyword evidence="5" id="KW-0808">Transferase</keyword>
<keyword evidence="9" id="KW-0862">Zinc</keyword>
<dbReference type="InterPro" id="IPR014724">
    <property type="entry name" value="RNA_pol_RPB2_OB-fold"/>
</dbReference>
<dbReference type="Pfam" id="PF04565">
    <property type="entry name" value="RNA_pol_Rpb2_3"/>
    <property type="match status" value="1"/>
</dbReference>
<evidence type="ECO:0000313" key="20">
    <source>
        <dbReference type="EMBL" id="KAJ3261818.1"/>
    </source>
</evidence>
<dbReference type="Gene3D" id="2.40.270.10">
    <property type="entry name" value="DNA-directed RNA polymerase, subunit 2, domain 6"/>
    <property type="match status" value="1"/>
</dbReference>
<keyword evidence="4" id="KW-0240">DNA-directed RNA polymerase</keyword>
<evidence type="ECO:0000256" key="2">
    <source>
        <dbReference type="ARBA" id="ARBA00006835"/>
    </source>
</evidence>
<comment type="similarity">
    <text evidence="2 13">Belongs to the RNA polymerase beta chain family.</text>
</comment>
<comment type="caution">
    <text evidence="20">The sequence shown here is derived from an EMBL/GenBank/DDBJ whole genome shotgun (WGS) entry which is preliminary data.</text>
</comment>
<dbReference type="Gene3D" id="3.90.1110.10">
    <property type="entry name" value="RNA polymerase Rpb2, domain 2"/>
    <property type="match status" value="1"/>
</dbReference>
<feature type="domain" description="RNA polymerase Rpb2" evidence="18">
    <location>
        <begin position="474"/>
        <end position="538"/>
    </location>
</feature>
<keyword evidence="11" id="KW-0539">Nucleus</keyword>
<feature type="domain" description="RNA polymerase Rpb2" evidence="16">
    <location>
        <begin position="191"/>
        <end position="375"/>
    </location>
</feature>
<dbReference type="Pfam" id="PF00562">
    <property type="entry name" value="RNA_pol_Rpb2_6"/>
    <property type="match status" value="1"/>
</dbReference>
<evidence type="ECO:0000256" key="7">
    <source>
        <dbReference type="ARBA" id="ARBA00022723"/>
    </source>
</evidence>
<evidence type="ECO:0000256" key="10">
    <source>
        <dbReference type="ARBA" id="ARBA00023163"/>
    </source>
</evidence>
<evidence type="ECO:0000256" key="5">
    <source>
        <dbReference type="ARBA" id="ARBA00022679"/>
    </source>
</evidence>
<evidence type="ECO:0000256" key="6">
    <source>
        <dbReference type="ARBA" id="ARBA00022695"/>
    </source>
</evidence>
<dbReference type="InterPro" id="IPR007644">
    <property type="entry name" value="RNA_pol_bsu_protrusion"/>
</dbReference>
<dbReference type="InterPro" id="IPR007642">
    <property type="entry name" value="RNA_pol_Rpb2_2"/>
</dbReference>
<protein>
    <recommendedName>
        <fullName evidence="3">DNA-directed RNA polymerase</fullName>
        <ecNumber evidence="3">2.7.7.6</ecNumber>
    </recommendedName>
</protein>
<evidence type="ECO:0000256" key="4">
    <source>
        <dbReference type="ARBA" id="ARBA00022478"/>
    </source>
</evidence>
<dbReference type="GO" id="GO:0003677">
    <property type="term" value="F:DNA binding"/>
    <property type="evidence" value="ECO:0007669"/>
    <property type="project" value="InterPro"/>
</dbReference>
<reference evidence="20" key="1">
    <citation type="submission" date="2020-05" db="EMBL/GenBank/DDBJ databases">
        <title>Phylogenomic resolution of chytrid fungi.</title>
        <authorList>
            <person name="Stajich J.E."/>
            <person name="Amses K."/>
            <person name="Simmons R."/>
            <person name="Seto K."/>
            <person name="Myers J."/>
            <person name="Bonds A."/>
            <person name="Quandt C.A."/>
            <person name="Barry K."/>
            <person name="Liu P."/>
            <person name="Grigoriev I."/>
            <person name="Longcore J.E."/>
            <person name="James T.Y."/>
        </authorList>
    </citation>
    <scope>NUCLEOTIDE SEQUENCE</scope>
    <source>
        <strain evidence="20">PLAUS21</strain>
    </source>
</reference>
<dbReference type="InterPro" id="IPR037033">
    <property type="entry name" value="DNA-dir_RNAP_su2_hyb_sf"/>
</dbReference>
<dbReference type="Pfam" id="PF04563">
    <property type="entry name" value="RNA_pol_Rpb2_1"/>
    <property type="match status" value="1"/>
</dbReference>
<feature type="domain" description="DNA-directed RNA polymerase subunit 2 hybrid-binding" evidence="15">
    <location>
        <begin position="710"/>
        <end position="1054"/>
    </location>
</feature>
<organism evidence="20 21">
    <name type="scientific">Boothiomyces macroporosus</name>
    <dbReference type="NCBI Taxonomy" id="261099"/>
    <lineage>
        <taxon>Eukaryota</taxon>
        <taxon>Fungi</taxon>
        <taxon>Fungi incertae sedis</taxon>
        <taxon>Chytridiomycota</taxon>
        <taxon>Chytridiomycota incertae sedis</taxon>
        <taxon>Chytridiomycetes</taxon>
        <taxon>Rhizophydiales</taxon>
        <taxon>Terramycetaceae</taxon>
        <taxon>Boothiomyces</taxon>
    </lineage>
</organism>
<keyword evidence="21" id="KW-1185">Reference proteome</keyword>
<gene>
    <name evidence="20" type="ORF">HK103_004769</name>
</gene>
<evidence type="ECO:0000256" key="9">
    <source>
        <dbReference type="ARBA" id="ARBA00022833"/>
    </source>
</evidence>
<dbReference type="InterPro" id="IPR007121">
    <property type="entry name" value="RNA_pol_bsu_CS"/>
</dbReference>
<dbReference type="FunFam" id="3.90.1100.10:FF:000016">
    <property type="entry name" value="DNA-directed RNA polymerase subunit beta"/>
    <property type="match status" value="1"/>
</dbReference>
<sequence length="1058" mass="118966">MKDDFKTLERNNQAINPSKEGPHYPKLEMISEPHIQSYNSLFSFGDGVGLLDLAVLNLEKMTVFDGSKEVALEERNKLEMWFTNPSVGKPIISGGKGKLQQFLYPVECRERGISYKAPMQIKLNWRVNNGPVNSEVKSLGQLPIMVKSLKCNLEGKSPAELIERKEDPEEFGGFFVTNGIERLIRLLIVPRRNHPTAIIRPSFQNRGPTYTKYGISIRCVRNDQSSQTLSLHYCTDGFVSLRFSFRKNEYMVPILLVLKAFCPTTDKELFERITMGEYGNTFLTDRVEMLLRSFRNYSLFTQEQCLEYIGSKFAVMLDSPEDSTEAQVGRDFLRRIIMVHLDNNKAKFDLIIFMLQKLYGLVSGDYGEDNPDSLQFQETLLGGHLYLGIIKEKMQDILAAIKTQIVIDLRRQNSIVDFKDSNFLSKVEKYLTKVMSKCGNAMDIGRKMEYFLSTGNLVSNTGLDLQQTTGYTIIAEKLNFYRYVAHYRSIHRGSFFAELKTTTVRKLLPESWGFLCPVHTPDGSPCGLLNHLSHTCEIVNTKIDVSHIPALVASLGAAQVVGAVPFISETPIDIDVTDISKNADLILKKREQSIISIQLDGKVIGWCKVSIAVKIAQTLRDWKVKGLNNVPLELEIGYVPPSSGGQYPGLFLFSTPARMIRAVKYLPTGTKDFVGPFEQVYMNIACMPEDIVPGMTTHQEFNPTDMLSVVASLTPFSDFNQSPRNMYQCQMGKQAMGTPAQNFPNRTDNKMYRLQTGQTPVVRPNAHNEYGLDGYPNGMNAVVCVISYTGYDMEDASILSKSSFERGYGYGTIYKGEWVDLSDHRKRGEPITHHFGFVATGEDETTMNEKQYAKAREFLDDDGLPMVGIRLKEGDPYYAYVDDVTGKVTVKNYKGEDCIVDQVRVVGKKYLILASDGCDELQKVHIKIRIPRPPIIGDKFSSRHGQKGVISQKWPSVDMPFSESGIIPDVIINPHAFPSRMTIGMFVESLAGKAGALHGHAQDATPFKFNEDHAAAEFFGEELKEAGFNYHGNEPMYSGITGEEFKADIYIGVFNLLL</sequence>
<evidence type="ECO:0000256" key="14">
    <source>
        <dbReference type="SAM" id="MobiDB-lite"/>
    </source>
</evidence>
<dbReference type="AlphaFoldDB" id="A0AAD5UP57"/>
<dbReference type="Gene3D" id="2.40.50.150">
    <property type="match status" value="1"/>
</dbReference>
<dbReference type="Pfam" id="PF04561">
    <property type="entry name" value="RNA_pol_Rpb2_2"/>
    <property type="match status" value="1"/>
</dbReference>
<dbReference type="InterPro" id="IPR009674">
    <property type="entry name" value="Rpa2_dom_4"/>
</dbReference>
<dbReference type="InterPro" id="IPR037034">
    <property type="entry name" value="RNA_pol_Rpb2_2_sf"/>
</dbReference>
<dbReference type="FunFam" id="3.90.1100.10:FF:000008">
    <property type="entry name" value="DNA-directed RNA polymerase subunit beta"/>
    <property type="match status" value="1"/>
</dbReference>
<evidence type="ECO:0000256" key="12">
    <source>
        <dbReference type="ARBA" id="ARBA00047768"/>
    </source>
</evidence>